<evidence type="ECO:0000313" key="2">
    <source>
        <dbReference type="Proteomes" id="UP001597045"/>
    </source>
</evidence>
<proteinExistence type="predicted"/>
<keyword evidence="2" id="KW-1185">Reference proteome</keyword>
<protein>
    <recommendedName>
        <fullName evidence="3">CBS domain-containing protein</fullName>
    </recommendedName>
</protein>
<sequence length="153" mass="17145">MRNPTVASVMTKDAYTVGLDTGCKTIVDLLASKQISAVAVLARTASRWVVSEADLLLKQEHNGHMSGVRPARPPRWSPLRAWPYTLGSLRKTRMVRATNNHRGPRMPLSFRSQWWPGRRDLPEPKFDRLGNVSLAMHRSNRPRTPPGVGSRVA</sequence>
<reference evidence="2" key="1">
    <citation type="journal article" date="2019" name="Int. J. Syst. Evol. Microbiol.">
        <title>The Global Catalogue of Microorganisms (GCM) 10K type strain sequencing project: providing services to taxonomists for standard genome sequencing and annotation.</title>
        <authorList>
            <consortium name="The Broad Institute Genomics Platform"/>
            <consortium name="The Broad Institute Genome Sequencing Center for Infectious Disease"/>
            <person name="Wu L."/>
            <person name="Ma J."/>
        </authorList>
    </citation>
    <scope>NUCLEOTIDE SEQUENCE [LARGE SCALE GENOMIC DNA]</scope>
    <source>
        <strain evidence="2">JCM 31486</strain>
    </source>
</reference>
<accession>A0ABW3MF25</accession>
<dbReference type="SUPFAM" id="SSF54631">
    <property type="entry name" value="CBS-domain pair"/>
    <property type="match status" value="1"/>
</dbReference>
<organism evidence="1 2">
    <name type="scientific">Kibdelosporangium lantanae</name>
    <dbReference type="NCBI Taxonomy" id="1497396"/>
    <lineage>
        <taxon>Bacteria</taxon>
        <taxon>Bacillati</taxon>
        <taxon>Actinomycetota</taxon>
        <taxon>Actinomycetes</taxon>
        <taxon>Pseudonocardiales</taxon>
        <taxon>Pseudonocardiaceae</taxon>
        <taxon>Kibdelosporangium</taxon>
    </lineage>
</organism>
<dbReference type="InterPro" id="IPR046342">
    <property type="entry name" value="CBS_dom_sf"/>
</dbReference>
<comment type="caution">
    <text evidence="1">The sequence shown here is derived from an EMBL/GenBank/DDBJ whole genome shotgun (WGS) entry which is preliminary data.</text>
</comment>
<feature type="non-terminal residue" evidence="1">
    <location>
        <position position="153"/>
    </location>
</feature>
<evidence type="ECO:0008006" key="3">
    <source>
        <dbReference type="Google" id="ProtNLM"/>
    </source>
</evidence>
<dbReference type="EMBL" id="JBHTIS010001854">
    <property type="protein sequence ID" value="MFD1048896.1"/>
    <property type="molecule type" value="Genomic_DNA"/>
</dbReference>
<dbReference type="Proteomes" id="UP001597045">
    <property type="component" value="Unassembled WGS sequence"/>
</dbReference>
<name>A0ABW3MF25_9PSEU</name>
<evidence type="ECO:0000313" key="1">
    <source>
        <dbReference type="EMBL" id="MFD1048896.1"/>
    </source>
</evidence>
<gene>
    <name evidence="1" type="ORF">ACFQ1S_26845</name>
</gene>
<dbReference type="Gene3D" id="3.10.580.10">
    <property type="entry name" value="CBS-domain"/>
    <property type="match status" value="1"/>
</dbReference>